<keyword evidence="2" id="KW-0315">Glutamine amidotransferase</keyword>
<dbReference type="GO" id="GO:0005737">
    <property type="term" value="C:cytoplasm"/>
    <property type="evidence" value="ECO:0007669"/>
    <property type="project" value="TreeGrafter"/>
</dbReference>
<dbReference type="InterPro" id="IPR029062">
    <property type="entry name" value="Class_I_gatase-like"/>
</dbReference>
<comment type="caution">
    <text evidence="2">The sequence shown here is derived from an EMBL/GenBank/DDBJ whole genome shotgun (WGS) entry which is preliminary data.</text>
</comment>
<protein>
    <submittedName>
        <fullName evidence="2">Type 1 glutamine amidotransferase family protein</fullName>
        <ecNumber evidence="2">3.2.-.-</ecNumber>
    </submittedName>
</protein>
<sequence length="198" mass="22436">MKQAVIFILDEYADWEASYIASRLNVNPEWQMKIASLQQGVCTSIGGFRTLVDCDLDEISQENVDLFILIGGNSWNIENKKLNSLIHQLLEQNILVAAICGAVDFLARHGHLKGYKHTGNALGVWKDYQGYKNHNDFLFQQVVVDKNLITANGTAAIEFSENILKLLNFSAENEIEKEHRLFSIGYYAYVEKYGNPFA</sequence>
<dbReference type="InterPro" id="IPR002818">
    <property type="entry name" value="DJ-1/PfpI"/>
</dbReference>
<feature type="domain" description="DJ-1/PfpI" evidence="1">
    <location>
        <begin position="2"/>
        <end position="165"/>
    </location>
</feature>
<gene>
    <name evidence="2" type="ORF">RFH47_07765</name>
</gene>
<dbReference type="CDD" id="cd03140">
    <property type="entry name" value="GATase1_PfpI_3"/>
    <property type="match status" value="1"/>
</dbReference>
<organism evidence="2 3">
    <name type="scientific">Acinetobacter rudis</name>
    <dbReference type="NCBI Taxonomy" id="632955"/>
    <lineage>
        <taxon>Bacteria</taxon>
        <taxon>Pseudomonadati</taxon>
        <taxon>Pseudomonadota</taxon>
        <taxon>Gammaproteobacteria</taxon>
        <taxon>Moraxellales</taxon>
        <taxon>Moraxellaceae</taxon>
        <taxon>Acinetobacter</taxon>
    </lineage>
</organism>
<dbReference type="Pfam" id="PF01965">
    <property type="entry name" value="DJ-1_PfpI"/>
    <property type="match status" value="1"/>
</dbReference>
<dbReference type="Proteomes" id="UP001243844">
    <property type="component" value="Unassembled WGS sequence"/>
</dbReference>
<dbReference type="GO" id="GO:0016798">
    <property type="term" value="F:hydrolase activity, acting on glycosyl bonds"/>
    <property type="evidence" value="ECO:0007669"/>
    <property type="project" value="UniProtKB-KW"/>
</dbReference>
<dbReference type="PANTHER" id="PTHR48094">
    <property type="entry name" value="PROTEIN/NUCLEIC ACID DEGLYCASE DJ-1-RELATED"/>
    <property type="match status" value="1"/>
</dbReference>
<proteinExistence type="predicted"/>
<keyword evidence="2" id="KW-0378">Hydrolase</keyword>
<accession>A0AAW8J6B6</accession>
<keyword evidence="2" id="KW-0326">Glycosidase</keyword>
<dbReference type="Gene3D" id="3.40.50.880">
    <property type="match status" value="1"/>
</dbReference>
<dbReference type="EMBL" id="JAVIDL010000011">
    <property type="protein sequence ID" value="MDQ8935622.1"/>
    <property type="molecule type" value="Genomic_DNA"/>
</dbReference>
<dbReference type="InterPro" id="IPR050325">
    <property type="entry name" value="Prot/Nucl_acid_deglycase"/>
</dbReference>
<evidence type="ECO:0000313" key="2">
    <source>
        <dbReference type="EMBL" id="MDQ8935622.1"/>
    </source>
</evidence>
<dbReference type="EC" id="3.2.-.-" evidence="2"/>
<name>A0AAW8J6B6_9GAMM</name>
<dbReference type="AlphaFoldDB" id="A0AAW8J6B6"/>
<evidence type="ECO:0000313" key="3">
    <source>
        <dbReference type="Proteomes" id="UP001243844"/>
    </source>
</evidence>
<reference evidence="2" key="1">
    <citation type="submission" date="2023-08" db="EMBL/GenBank/DDBJ databases">
        <title>Emergence of clinically-relevant ST2 carbapenem-resistant Acinetobacter baumannii strains in hospital sewages in Zhejiang, East of China.</title>
        <authorList>
            <person name="Kaichao C."/>
            <person name="Zhang R."/>
        </authorList>
    </citation>
    <scope>NUCLEOTIDE SEQUENCE</scope>
    <source>
        <strain evidence="2">M-RB-37</strain>
    </source>
</reference>
<dbReference type="SUPFAM" id="SSF52317">
    <property type="entry name" value="Class I glutamine amidotransferase-like"/>
    <property type="match status" value="1"/>
</dbReference>
<dbReference type="RefSeq" id="WP_308981342.1">
    <property type="nucleotide sequence ID" value="NZ_JAVIDL010000011.1"/>
</dbReference>
<dbReference type="PANTHER" id="PTHR48094:SF19">
    <property type="entry name" value="DJ-1_PFPI DOMAIN-CONTAINING PROTEIN"/>
    <property type="match status" value="1"/>
</dbReference>
<evidence type="ECO:0000259" key="1">
    <source>
        <dbReference type="Pfam" id="PF01965"/>
    </source>
</evidence>